<keyword evidence="1" id="KW-0902">Two-component regulatory system</keyword>
<dbReference type="SMART" id="SM00448">
    <property type="entry name" value="REC"/>
    <property type="match status" value="1"/>
</dbReference>
<dbReference type="GO" id="GO:0000160">
    <property type="term" value="P:phosphorelay signal transduction system"/>
    <property type="evidence" value="ECO:0007669"/>
    <property type="project" value="UniProtKB-KW"/>
</dbReference>
<dbReference type="OrthoDB" id="60033at2759"/>
<dbReference type="SUPFAM" id="SSF52172">
    <property type="entry name" value="CheY-like"/>
    <property type="match status" value="1"/>
</dbReference>
<proteinExistence type="predicted"/>
<evidence type="ECO:0000256" key="3">
    <source>
        <dbReference type="ARBA" id="ARBA00023163"/>
    </source>
</evidence>
<dbReference type="PANTHER" id="PTHR43874">
    <property type="entry name" value="TWO-COMPONENT RESPONSE REGULATOR"/>
    <property type="match status" value="1"/>
</dbReference>
<keyword evidence="7" id="KW-1185">Reference proteome</keyword>
<sequence length="137" mass="15543">MDNGKNIVHSQIDCSKIRILLCDANPESCQETLSLLCGCSYQVVAVWSAREMYETLNSEGPRAHIILAEVNLLMSNDAHMLRHIMREKQLQKIPVIILTTRDQVSITIKGLRIGAADYLVKPLHHDELSNLRMHVQK</sequence>
<reference evidence="7" key="1">
    <citation type="journal article" date="2018" name="Gigascience">
        <title>Genome assembly of the Pink Ipe (Handroanthus impetiginosus, Bignoniaceae), a highly valued, ecologically keystone Neotropical timber forest tree.</title>
        <authorList>
            <person name="Silva-Junior O.B."/>
            <person name="Grattapaglia D."/>
            <person name="Novaes E."/>
            <person name="Collevatti R.G."/>
        </authorList>
    </citation>
    <scope>NUCLEOTIDE SEQUENCE [LARGE SCALE GENOMIC DNA]</scope>
    <source>
        <strain evidence="7">cv. UFG-1</strain>
    </source>
</reference>
<evidence type="ECO:0000313" key="6">
    <source>
        <dbReference type="EMBL" id="PIN26485.1"/>
    </source>
</evidence>
<dbReference type="AlphaFoldDB" id="A0A2G9I9Q0"/>
<evidence type="ECO:0000256" key="4">
    <source>
        <dbReference type="PROSITE-ProRule" id="PRU00169"/>
    </source>
</evidence>
<dbReference type="EMBL" id="NKXS01000090">
    <property type="protein sequence ID" value="PIN26485.1"/>
    <property type="molecule type" value="Genomic_DNA"/>
</dbReference>
<dbReference type="PANTHER" id="PTHR43874:SF1">
    <property type="entry name" value="TWO-COMPONENT RESPONSE REGULATOR-LIKE APRR1"/>
    <property type="match status" value="1"/>
</dbReference>
<comment type="caution">
    <text evidence="6">The sequence shown here is derived from an EMBL/GenBank/DDBJ whole genome shotgun (WGS) entry which is preliminary data.</text>
</comment>
<gene>
    <name evidence="6" type="ORF">CDL12_00765</name>
</gene>
<dbReference type="InterPro" id="IPR001789">
    <property type="entry name" value="Sig_transdc_resp-reg_receiver"/>
</dbReference>
<name>A0A2G9I9Q0_9LAMI</name>
<keyword evidence="2" id="KW-0805">Transcription regulation</keyword>
<comment type="caution">
    <text evidence="4">Lacks conserved residue(s) required for the propagation of feature annotation.</text>
</comment>
<feature type="domain" description="Response regulatory" evidence="5">
    <location>
        <begin position="18"/>
        <end position="136"/>
    </location>
</feature>
<dbReference type="Pfam" id="PF00072">
    <property type="entry name" value="Response_reg"/>
    <property type="match status" value="1"/>
</dbReference>
<evidence type="ECO:0000256" key="1">
    <source>
        <dbReference type="ARBA" id="ARBA00023012"/>
    </source>
</evidence>
<dbReference type="InterPro" id="IPR011006">
    <property type="entry name" value="CheY-like_superfamily"/>
</dbReference>
<organism evidence="6 7">
    <name type="scientific">Handroanthus impetiginosus</name>
    <dbReference type="NCBI Taxonomy" id="429701"/>
    <lineage>
        <taxon>Eukaryota</taxon>
        <taxon>Viridiplantae</taxon>
        <taxon>Streptophyta</taxon>
        <taxon>Embryophyta</taxon>
        <taxon>Tracheophyta</taxon>
        <taxon>Spermatophyta</taxon>
        <taxon>Magnoliopsida</taxon>
        <taxon>eudicotyledons</taxon>
        <taxon>Gunneridae</taxon>
        <taxon>Pentapetalae</taxon>
        <taxon>asterids</taxon>
        <taxon>lamiids</taxon>
        <taxon>Lamiales</taxon>
        <taxon>Bignoniaceae</taxon>
        <taxon>Crescentiina</taxon>
        <taxon>Tabebuia alliance</taxon>
        <taxon>Handroanthus</taxon>
    </lineage>
</organism>
<dbReference type="Gene3D" id="3.40.50.2300">
    <property type="match status" value="1"/>
</dbReference>
<evidence type="ECO:0000313" key="7">
    <source>
        <dbReference type="Proteomes" id="UP000231279"/>
    </source>
</evidence>
<evidence type="ECO:0000259" key="5">
    <source>
        <dbReference type="PROSITE" id="PS50110"/>
    </source>
</evidence>
<keyword evidence="3" id="KW-0804">Transcription</keyword>
<dbReference type="PROSITE" id="PS50110">
    <property type="entry name" value="RESPONSE_REGULATORY"/>
    <property type="match status" value="1"/>
</dbReference>
<dbReference type="GO" id="GO:0009736">
    <property type="term" value="P:cytokinin-activated signaling pathway"/>
    <property type="evidence" value="ECO:0007669"/>
    <property type="project" value="InterPro"/>
</dbReference>
<dbReference type="Proteomes" id="UP000231279">
    <property type="component" value="Unassembled WGS sequence"/>
</dbReference>
<dbReference type="InterPro" id="IPR045279">
    <property type="entry name" value="ARR-like"/>
</dbReference>
<dbReference type="STRING" id="429701.A0A2G9I9Q0"/>
<evidence type="ECO:0000256" key="2">
    <source>
        <dbReference type="ARBA" id="ARBA00023015"/>
    </source>
</evidence>
<protein>
    <recommendedName>
        <fullName evidence="5">Response regulatory domain-containing protein</fullName>
    </recommendedName>
</protein>
<accession>A0A2G9I9Q0</accession>